<reference evidence="1" key="1">
    <citation type="submission" date="2022-04" db="EMBL/GenBank/DDBJ databases">
        <authorList>
            <person name="Friedrich I."/>
            <person name="Schneider D."/>
            <person name="Poehlein A."/>
            <person name="Hertel R."/>
            <person name="Daniel R."/>
        </authorList>
    </citation>
    <scope>NUCLEOTIDE SEQUENCE</scope>
</reference>
<organism evidence="1 2">
    <name type="scientific">Brevundimonas phage vB_BpoS-Gurke</name>
    <dbReference type="NCBI Taxonomy" id="2948599"/>
    <lineage>
        <taxon>Viruses</taxon>
        <taxon>Duplodnaviria</taxon>
        <taxon>Heunggongvirae</taxon>
        <taxon>Uroviricota</taxon>
        <taxon>Caudoviricetes</taxon>
        <taxon>Jeanschmidtviridae</taxon>
        <taxon>Kikimoravirus</taxon>
        <taxon>Kikimoravirus gurke</taxon>
    </lineage>
</organism>
<proteinExistence type="predicted"/>
<name>A0A9E7N4S1_9CAUD</name>
<evidence type="ECO:0000313" key="1">
    <source>
        <dbReference type="EMBL" id="UTC28502.1"/>
    </source>
</evidence>
<keyword evidence="2" id="KW-1185">Reference proteome</keyword>
<protein>
    <submittedName>
        <fullName evidence="1">Uncharacterized protein</fullName>
    </submittedName>
</protein>
<dbReference type="EMBL" id="ON529850">
    <property type="protein sequence ID" value="UTC28502.1"/>
    <property type="molecule type" value="Genomic_DNA"/>
</dbReference>
<gene>
    <name evidence="1" type="ORF">GURKE_05000</name>
</gene>
<evidence type="ECO:0000313" key="2">
    <source>
        <dbReference type="Proteomes" id="UP001055634"/>
    </source>
</evidence>
<dbReference type="Proteomes" id="UP001055634">
    <property type="component" value="Segment"/>
</dbReference>
<accession>A0A9E7N4S1</accession>
<sequence>MDPTAILIAQIVQEMSALAPSIEIDNQTNMGEGWGVFNLTSTTPNGPDLILEEALSVGIERVDDMGRFAGDDYVILHLVGRAARGDLRAARALAVNTLADRLRVLKWGAAWVDSRMGPPA</sequence>